<sequence>MHTLFSSGSQTPDTRHQTSISRGQVRTSALNCSPHALVSALLAHFSFHSSLTRHSALGTRISYLAPAVMMTSRPAMMAVALLVVVMAAACTATALPAVVDHTAADSDAGVVVMRKLMQDTDKNDTNIPANATMEESVVPAGEGIVQPDSSGLFVSDGSARKPHCTWASNCAWNDAIKAECAQKLCERCGYTNGTFVDSNPSTGYCTQSIVSGNMHFWITTWDRYYYGSPIKEAIITARCFTPSPPPAPPSPPPPNVGDAIKNATDAVKDTIDKAKDAAGAAGNAAGAAGDVPKTGVADLKDESVAVTLGSSAHVYHSLVACVGTLTLWALAA</sequence>
<dbReference type="Proteomes" id="UP000660262">
    <property type="component" value="Unassembled WGS sequence"/>
</dbReference>
<dbReference type="EMBL" id="BNJQ01000001">
    <property type="protein sequence ID" value="GHP01511.1"/>
    <property type="molecule type" value="Genomic_DNA"/>
</dbReference>
<dbReference type="AlphaFoldDB" id="A0A830H761"/>
<keyword evidence="4" id="KW-1185">Reference proteome</keyword>
<gene>
    <name evidence="3" type="ORF">PPROV_000026700</name>
</gene>
<proteinExistence type="predicted"/>
<protein>
    <submittedName>
        <fullName evidence="3">Uncharacterized protein</fullName>
    </submittedName>
</protein>
<evidence type="ECO:0000256" key="1">
    <source>
        <dbReference type="SAM" id="MobiDB-lite"/>
    </source>
</evidence>
<feature type="region of interest" description="Disordered" evidence="1">
    <location>
        <begin position="1"/>
        <end position="22"/>
    </location>
</feature>
<organism evidence="3 4">
    <name type="scientific">Pycnococcus provasolii</name>
    <dbReference type="NCBI Taxonomy" id="41880"/>
    <lineage>
        <taxon>Eukaryota</taxon>
        <taxon>Viridiplantae</taxon>
        <taxon>Chlorophyta</taxon>
        <taxon>Pseudoscourfieldiophyceae</taxon>
        <taxon>Pseudoscourfieldiales</taxon>
        <taxon>Pycnococcaceae</taxon>
        <taxon>Pycnococcus</taxon>
    </lineage>
</organism>
<comment type="caution">
    <text evidence="3">The sequence shown here is derived from an EMBL/GenBank/DDBJ whole genome shotgun (WGS) entry which is preliminary data.</text>
</comment>
<keyword evidence="2" id="KW-1133">Transmembrane helix</keyword>
<reference evidence="3" key="1">
    <citation type="submission" date="2020-10" db="EMBL/GenBank/DDBJ databases">
        <title>Unveiling of a novel bifunctional photoreceptor, Dualchrome1, isolated from a cosmopolitan green alga.</title>
        <authorList>
            <person name="Suzuki S."/>
            <person name="Kawachi M."/>
        </authorList>
    </citation>
    <scope>NUCLEOTIDE SEQUENCE</scope>
    <source>
        <strain evidence="3">NIES 2893</strain>
    </source>
</reference>
<evidence type="ECO:0000313" key="4">
    <source>
        <dbReference type="Proteomes" id="UP000660262"/>
    </source>
</evidence>
<evidence type="ECO:0000256" key="2">
    <source>
        <dbReference type="SAM" id="Phobius"/>
    </source>
</evidence>
<keyword evidence="2" id="KW-0472">Membrane</keyword>
<accession>A0A830H761</accession>
<name>A0A830H761_9CHLO</name>
<feature type="transmembrane region" description="Helical" evidence="2">
    <location>
        <begin position="79"/>
        <end position="99"/>
    </location>
</feature>
<keyword evidence="2" id="KW-0812">Transmembrane</keyword>
<evidence type="ECO:0000313" key="3">
    <source>
        <dbReference type="EMBL" id="GHP01511.1"/>
    </source>
</evidence>